<keyword evidence="4" id="KW-0804">Transcription</keyword>
<evidence type="ECO:0000256" key="6">
    <source>
        <dbReference type="SAM" id="MobiDB-lite"/>
    </source>
</evidence>
<dbReference type="SUPFAM" id="SSF46689">
    <property type="entry name" value="Homeodomain-like"/>
    <property type="match status" value="1"/>
</dbReference>
<evidence type="ECO:0000256" key="2">
    <source>
        <dbReference type="ARBA" id="ARBA00023015"/>
    </source>
</evidence>
<evidence type="ECO:0000256" key="4">
    <source>
        <dbReference type="ARBA" id="ARBA00023163"/>
    </source>
</evidence>
<dbReference type="InterPro" id="IPR036271">
    <property type="entry name" value="Tet_transcr_reg_TetR-rel_C_sf"/>
</dbReference>
<dbReference type="InterPro" id="IPR050624">
    <property type="entry name" value="HTH-type_Tx_Regulator"/>
</dbReference>
<dbReference type="Gene3D" id="1.10.10.60">
    <property type="entry name" value="Homeodomain-like"/>
    <property type="match status" value="1"/>
</dbReference>
<dbReference type="InterPro" id="IPR009057">
    <property type="entry name" value="Homeodomain-like_sf"/>
</dbReference>
<organism evidence="8 9">
    <name type="scientific">Acidisoma silvae</name>
    <dbReference type="NCBI Taxonomy" id="2802396"/>
    <lineage>
        <taxon>Bacteria</taxon>
        <taxon>Pseudomonadati</taxon>
        <taxon>Pseudomonadota</taxon>
        <taxon>Alphaproteobacteria</taxon>
        <taxon>Acetobacterales</taxon>
        <taxon>Acidocellaceae</taxon>
        <taxon>Acidisoma</taxon>
    </lineage>
</organism>
<keyword evidence="2" id="KW-0805">Transcription regulation</keyword>
<dbReference type="PANTHER" id="PTHR43479">
    <property type="entry name" value="ACREF/ENVCD OPERON REPRESSOR-RELATED"/>
    <property type="match status" value="1"/>
</dbReference>
<evidence type="ECO:0000313" key="8">
    <source>
        <dbReference type="EMBL" id="MCB8874620.1"/>
    </source>
</evidence>
<dbReference type="PROSITE" id="PS50977">
    <property type="entry name" value="HTH_TETR_2"/>
    <property type="match status" value="1"/>
</dbReference>
<dbReference type="EMBL" id="JAESVB010000002">
    <property type="protein sequence ID" value="MCB8874620.1"/>
    <property type="molecule type" value="Genomic_DNA"/>
</dbReference>
<gene>
    <name evidence="8" type="ORF">ASILVAE211_05430</name>
</gene>
<dbReference type="PRINTS" id="PR00455">
    <property type="entry name" value="HTHTETR"/>
</dbReference>
<dbReference type="RefSeq" id="WP_227320287.1">
    <property type="nucleotide sequence ID" value="NZ_JAESVB010000002.1"/>
</dbReference>
<dbReference type="Pfam" id="PF13977">
    <property type="entry name" value="TetR_C_6"/>
    <property type="match status" value="1"/>
</dbReference>
<keyword evidence="3 5" id="KW-0238">DNA-binding</keyword>
<keyword evidence="9" id="KW-1185">Reference proteome</keyword>
<proteinExistence type="predicted"/>
<evidence type="ECO:0000256" key="5">
    <source>
        <dbReference type="PROSITE-ProRule" id="PRU00335"/>
    </source>
</evidence>
<dbReference type="GO" id="GO:0003677">
    <property type="term" value="F:DNA binding"/>
    <property type="evidence" value="ECO:0007669"/>
    <property type="project" value="UniProtKB-UniRule"/>
</dbReference>
<evidence type="ECO:0000256" key="1">
    <source>
        <dbReference type="ARBA" id="ARBA00022491"/>
    </source>
</evidence>
<dbReference type="SUPFAM" id="SSF48498">
    <property type="entry name" value="Tetracyclin repressor-like, C-terminal domain"/>
    <property type="match status" value="1"/>
</dbReference>
<keyword evidence="1" id="KW-0678">Repressor</keyword>
<dbReference type="InterPro" id="IPR039538">
    <property type="entry name" value="BetI_C"/>
</dbReference>
<dbReference type="InterPro" id="IPR001647">
    <property type="entry name" value="HTH_TetR"/>
</dbReference>
<evidence type="ECO:0000313" key="9">
    <source>
        <dbReference type="Proteomes" id="UP000708298"/>
    </source>
</evidence>
<sequence length="220" mass="24852">MAAPAASRKKAVKASDTAEKPARGRKPRAQSDVAEALQSAALDLFAEQNYSTVTIKDIAAATGINSALIYYYFGSKEDLFLKVVENTVETAFRKFDDVTSDVQSPEEIIASWIETHVLHFTLMQKLGKVSLDYASTRNRTPRIDRAVRSFYEKEAVVLRRAIEMGIEQKRFRAVDPERMSIFISTFLDGCLFRSVLFPRFSHKRAMEDMRSFVLAHLKGS</sequence>
<dbReference type="Gene3D" id="1.10.357.10">
    <property type="entry name" value="Tetracycline Repressor, domain 2"/>
    <property type="match status" value="1"/>
</dbReference>
<dbReference type="Proteomes" id="UP000708298">
    <property type="component" value="Unassembled WGS sequence"/>
</dbReference>
<evidence type="ECO:0000256" key="3">
    <source>
        <dbReference type="ARBA" id="ARBA00023125"/>
    </source>
</evidence>
<dbReference type="PANTHER" id="PTHR43479:SF11">
    <property type="entry name" value="ACREF_ENVCD OPERON REPRESSOR-RELATED"/>
    <property type="match status" value="1"/>
</dbReference>
<dbReference type="AlphaFoldDB" id="A0A964DXT6"/>
<evidence type="ECO:0000259" key="7">
    <source>
        <dbReference type="PROSITE" id="PS50977"/>
    </source>
</evidence>
<reference evidence="8" key="2">
    <citation type="submission" date="2021-01" db="EMBL/GenBank/DDBJ databases">
        <authorList>
            <person name="Mieszkin S."/>
            <person name="Pouder E."/>
            <person name="Alain K."/>
        </authorList>
    </citation>
    <scope>NUCLEOTIDE SEQUENCE</scope>
    <source>
        <strain evidence="8">HW T2.11</strain>
    </source>
</reference>
<dbReference type="Pfam" id="PF00440">
    <property type="entry name" value="TetR_N"/>
    <property type="match status" value="1"/>
</dbReference>
<feature type="region of interest" description="Disordered" evidence="6">
    <location>
        <begin position="1"/>
        <end position="30"/>
    </location>
</feature>
<feature type="domain" description="HTH tetR-type" evidence="7">
    <location>
        <begin position="31"/>
        <end position="91"/>
    </location>
</feature>
<comment type="caution">
    <text evidence="8">The sequence shown here is derived from an EMBL/GenBank/DDBJ whole genome shotgun (WGS) entry which is preliminary data.</text>
</comment>
<protein>
    <submittedName>
        <fullName evidence="8">TetR/AcrR family transcriptional regulator</fullName>
    </submittedName>
</protein>
<accession>A0A964DXT6</accession>
<feature type="DNA-binding region" description="H-T-H motif" evidence="5">
    <location>
        <begin position="54"/>
        <end position="73"/>
    </location>
</feature>
<reference evidence="8" key="1">
    <citation type="journal article" date="2021" name="Microorganisms">
        <title>Acidisoma silvae sp. nov. and Acidisomacellulosilytica sp. nov., Two Acidophilic Bacteria Isolated from Decaying Wood, Hydrolyzing Cellulose and Producing Poly-3-hydroxybutyrate.</title>
        <authorList>
            <person name="Mieszkin S."/>
            <person name="Pouder E."/>
            <person name="Uroz S."/>
            <person name="Simon-Colin C."/>
            <person name="Alain K."/>
        </authorList>
    </citation>
    <scope>NUCLEOTIDE SEQUENCE</scope>
    <source>
        <strain evidence="8">HW T2.11</strain>
    </source>
</reference>
<name>A0A964DXT6_9PROT</name>